<sequence length="140" mass="16470">MRLTAEKGNQLFLELLKVAFLDTGFTIDDEKLIRKKRFGMEEIGYERVTGFRGNKFWFSSIVAKRIDLIDEFWMEFISEMQLARGIISLPGYSFPTMIFNSKLIRDYTFDPQNKGAWVRINDYYECPPTEEGVHQGLTKY</sequence>
<reference evidence="1 2" key="1">
    <citation type="submission" date="2016-03" db="EMBL/GenBank/DDBJ databases">
        <title>Niastella vici sp. nov., isolated from farmland soil.</title>
        <authorList>
            <person name="Chen L."/>
            <person name="Wang D."/>
            <person name="Yang S."/>
            <person name="Wang G."/>
        </authorList>
    </citation>
    <scope>NUCLEOTIDE SEQUENCE [LARGE SCALE GENOMIC DNA]</scope>
    <source>
        <strain evidence="1 2">DJ57</strain>
    </source>
</reference>
<evidence type="ECO:0000313" key="2">
    <source>
        <dbReference type="Proteomes" id="UP000192796"/>
    </source>
</evidence>
<proteinExistence type="predicted"/>
<keyword evidence="2" id="KW-1185">Reference proteome</keyword>
<name>A0A1V9FR01_9BACT</name>
<comment type="caution">
    <text evidence="1">The sequence shown here is derived from an EMBL/GenBank/DDBJ whole genome shotgun (WGS) entry which is preliminary data.</text>
</comment>
<organism evidence="1 2">
    <name type="scientific">Niastella vici</name>
    <dbReference type="NCBI Taxonomy" id="1703345"/>
    <lineage>
        <taxon>Bacteria</taxon>
        <taxon>Pseudomonadati</taxon>
        <taxon>Bacteroidota</taxon>
        <taxon>Chitinophagia</taxon>
        <taxon>Chitinophagales</taxon>
        <taxon>Chitinophagaceae</taxon>
        <taxon>Niastella</taxon>
    </lineage>
</organism>
<protein>
    <submittedName>
        <fullName evidence="1">Uncharacterized protein</fullName>
    </submittedName>
</protein>
<evidence type="ECO:0000313" key="1">
    <source>
        <dbReference type="EMBL" id="OQP60717.1"/>
    </source>
</evidence>
<gene>
    <name evidence="1" type="ORF">A3860_32480</name>
</gene>
<dbReference type="EMBL" id="LVYD01000059">
    <property type="protein sequence ID" value="OQP60717.1"/>
    <property type="molecule type" value="Genomic_DNA"/>
</dbReference>
<dbReference type="AlphaFoldDB" id="A0A1V9FR01"/>
<dbReference type="Proteomes" id="UP000192796">
    <property type="component" value="Unassembled WGS sequence"/>
</dbReference>
<accession>A0A1V9FR01</accession>
<dbReference type="RefSeq" id="WP_081152581.1">
    <property type="nucleotide sequence ID" value="NZ_LVYD01000059.1"/>
</dbReference>